<reference evidence="2" key="1">
    <citation type="submission" date="2021-04" db="EMBL/GenBank/DDBJ databases">
        <title>Characterizing Neisseria spp. as novel respiratory pathobionts in bronchiectasis.</title>
        <authorList>
            <person name="Li L."/>
            <person name="Mac Aogain M."/>
            <person name="Xu T."/>
            <person name="Jaggi T.K."/>
            <person name="Chan L.Y."/>
            <person name="Keir H.R."/>
            <person name="Dicker A.J."/>
            <person name="Qu J."/>
            <person name="Liu Y."/>
            <person name="Chen H.S."/>
            <person name="Koh M.S."/>
            <person name="Ong T.H."/>
            <person name="Lim A.Y.H."/>
            <person name="Abisheganaden J."/>
            <person name="Low T.B."/>
            <person name="Oliver B.G."/>
            <person name="Tan N.S."/>
            <person name="Fang M."/>
            <person name="Chalmers J.D."/>
            <person name="Chotirmall S.H."/>
        </authorList>
    </citation>
    <scope>NUCLEOTIDE SEQUENCE</scope>
    <source>
        <strain evidence="2">CG0073</strain>
    </source>
</reference>
<proteinExistence type="predicted"/>
<keyword evidence="1" id="KW-1133">Transmembrane helix</keyword>
<dbReference type="EMBL" id="CP073118">
    <property type="protein sequence ID" value="UTG75440.1"/>
    <property type="molecule type" value="Genomic_DNA"/>
</dbReference>
<evidence type="ECO:0000256" key="1">
    <source>
        <dbReference type="SAM" id="Phobius"/>
    </source>
</evidence>
<evidence type="ECO:0000313" key="3">
    <source>
        <dbReference type="Proteomes" id="UP001057336"/>
    </source>
</evidence>
<dbReference type="AlphaFoldDB" id="A0A9X9N6P6"/>
<gene>
    <name evidence="2" type="ORF">KCG53_09945</name>
</gene>
<keyword evidence="1" id="KW-0472">Membrane</keyword>
<dbReference type="Proteomes" id="UP001057336">
    <property type="component" value="Chromosome"/>
</dbReference>
<feature type="transmembrane region" description="Helical" evidence="1">
    <location>
        <begin position="23"/>
        <end position="46"/>
    </location>
</feature>
<name>A0A9X9N6P6_NEISU</name>
<protein>
    <submittedName>
        <fullName evidence="2">Uncharacterized protein</fullName>
    </submittedName>
</protein>
<evidence type="ECO:0000313" key="2">
    <source>
        <dbReference type="EMBL" id="UTG75440.1"/>
    </source>
</evidence>
<organism evidence="2 3">
    <name type="scientific">Neisseria subflava</name>
    <dbReference type="NCBI Taxonomy" id="28449"/>
    <lineage>
        <taxon>Bacteria</taxon>
        <taxon>Pseudomonadati</taxon>
        <taxon>Pseudomonadota</taxon>
        <taxon>Betaproteobacteria</taxon>
        <taxon>Neisseriales</taxon>
        <taxon>Neisseriaceae</taxon>
        <taxon>Neisseria</taxon>
    </lineage>
</organism>
<accession>A0A9X9N6P6</accession>
<keyword evidence="1" id="KW-0812">Transmembrane</keyword>
<sequence>MGRYRVKLLFDLDEWPSFYPRDIFIFAWCGLAADLSFLIDFYGLALNGAVARKLRKDLWKLHTRDLHKANNAAGKFDNAANPEAMNDPSVAIMAFKRWQTIMDENKKQIINGKPPLHPLCEFLRLDPKISRLD</sequence>